<evidence type="ECO:0000256" key="1">
    <source>
        <dbReference type="ARBA" id="ARBA00004496"/>
    </source>
</evidence>
<dbReference type="GO" id="GO:0005634">
    <property type="term" value="C:nucleus"/>
    <property type="evidence" value="ECO:0007669"/>
    <property type="project" value="TreeGrafter"/>
</dbReference>
<dbReference type="GO" id="GO:0003723">
    <property type="term" value="F:RNA binding"/>
    <property type="evidence" value="ECO:0007669"/>
    <property type="project" value="InterPro"/>
</dbReference>
<feature type="compositionally biased region" description="Low complexity" evidence="3">
    <location>
        <begin position="89"/>
        <end position="103"/>
    </location>
</feature>
<dbReference type="PANTHER" id="PTHR12299">
    <property type="entry name" value="HYALURONIC ACID-BINDING PROTEIN 4"/>
    <property type="match status" value="1"/>
</dbReference>
<proteinExistence type="predicted"/>
<dbReference type="Proteomes" id="UP001180020">
    <property type="component" value="Unassembled WGS sequence"/>
</dbReference>
<comment type="subcellular location">
    <subcellularLocation>
        <location evidence="1">Cytoplasm</location>
    </subcellularLocation>
</comment>
<feature type="compositionally biased region" description="Gly residues" evidence="3">
    <location>
        <begin position="346"/>
        <end position="359"/>
    </location>
</feature>
<organism evidence="5 6">
    <name type="scientific">Acorus calamus</name>
    <name type="common">Sweet flag</name>
    <dbReference type="NCBI Taxonomy" id="4465"/>
    <lineage>
        <taxon>Eukaryota</taxon>
        <taxon>Viridiplantae</taxon>
        <taxon>Streptophyta</taxon>
        <taxon>Embryophyta</taxon>
        <taxon>Tracheophyta</taxon>
        <taxon>Spermatophyta</taxon>
        <taxon>Magnoliopsida</taxon>
        <taxon>Liliopsida</taxon>
        <taxon>Acoraceae</taxon>
        <taxon>Acorus</taxon>
    </lineage>
</organism>
<evidence type="ECO:0000256" key="2">
    <source>
        <dbReference type="ARBA" id="ARBA00022490"/>
    </source>
</evidence>
<feature type="compositionally biased region" description="Gly residues" evidence="3">
    <location>
        <begin position="65"/>
        <end position="82"/>
    </location>
</feature>
<gene>
    <name evidence="5" type="ORF">QJS10_CPA07g00978</name>
</gene>
<evidence type="ECO:0000313" key="6">
    <source>
        <dbReference type="Proteomes" id="UP001180020"/>
    </source>
</evidence>
<feature type="region of interest" description="Disordered" evidence="3">
    <location>
        <begin position="300"/>
        <end position="382"/>
    </location>
</feature>
<dbReference type="Pfam" id="PF09598">
    <property type="entry name" value="Stm1_N"/>
    <property type="match status" value="1"/>
</dbReference>
<keyword evidence="6" id="KW-1185">Reference proteome</keyword>
<feature type="compositionally biased region" description="Basic and acidic residues" evidence="3">
    <location>
        <begin position="113"/>
        <end position="122"/>
    </location>
</feature>
<dbReference type="EMBL" id="JAUJYO010000007">
    <property type="protein sequence ID" value="KAK1311694.1"/>
    <property type="molecule type" value="Genomic_DNA"/>
</dbReference>
<comment type="caution">
    <text evidence="5">The sequence shown here is derived from an EMBL/GenBank/DDBJ whole genome shotgun (WGS) entry which is preliminary data.</text>
</comment>
<feature type="region of interest" description="Disordered" evidence="3">
    <location>
        <begin position="28"/>
        <end position="246"/>
    </location>
</feature>
<dbReference type="AlphaFoldDB" id="A0AAV9EFG9"/>
<evidence type="ECO:0000259" key="4">
    <source>
        <dbReference type="SMART" id="SM01233"/>
    </source>
</evidence>
<feature type="compositionally biased region" description="Low complexity" evidence="3">
    <location>
        <begin position="30"/>
        <end position="42"/>
    </location>
</feature>
<evidence type="ECO:0000313" key="5">
    <source>
        <dbReference type="EMBL" id="KAK1311694.1"/>
    </source>
</evidence>
<feature type="compositionally biased region" description="Gly residues" evidence="3">
    <location>
        <begin position="137"/>
        <end position="148"/>
    </location>
</feature>
<keyword evidence="2" id="KW-0963">Cytoplasm</keyword>
<feature type="compositionally biased region" description="Basic and acidic residues" evidence="3">
    <location>
        <begin position="152"/>
        <end position="178"/>
    </location>
</feature>
<dbReference type="InterPro" id="IPR019084">
    <property type="entry name" value="STM1-like_N"/>
</dbReference>
<protein>
    <recommendedName>
        <fullName evidence="4">Hyaluronan/mRNA-binding protein domain-containing protein</fullName>
    </recommendedName>
</protein>
<dbReference type="GO" id="GO:0005737">
    <property type="term" value="C:cytoplasm"/>
    <property type="evidence" value="ECO:0007669"/>
    <property type="project" value="UniProtKB-SubCell"/>
</dbReference>
<dbReference type="Pfam" id="PF04774">
    <property type="entry name" value="HABP4_PAI-RBP1"/>
    <property type="match status" value="1"/>
</dbReference>
<dbReference type="InterPro" id="IPR039764">
    <property type="entry name" value="HABP4/SERBP1-like"/>
</dbReference>
<accession>A0AAV9EFG9</accession>
<evidence type="ECO:0000256" key="3">
    <source>
        <dbReference type="SAM" id="MobiDB-lite"/>
    </source>
</evidence>
<feature type="domain" description="Hyaluronan/mRNA-binding protein" evidence="4">
    <location>
        <begin position="157"/>
        <end position="270"/>
    </location>
</feature>
<reference evidence="5" key="1">
    <citation type="journal article" date="2023" name="Nat. Commun.">
        <title>Diploid and tetraploid genomes of Acorus and the evolution of monocots.</title>
        <authorList>
            <person name="Ma L."/>
            <person name="Liu K.W."/>
            <person name="Li Z."/>
            <person name="Hsiao Y.Y."/>
            <person name="Qi Y."/>
            <person name="Fu T."/>
            <person name="Tang G.D."/>
            <person name="Zhang D."/>
            <person name="Sun W.H."/>
            <person name="Liu D.K."/>
            <person name="Li Y."/>
            <person name="Chen G.Z."/>
            <person name="Liu X.D."/>
            <person name="Liao X.Y."/>
            <person name="Jiang Y.T."/>
            <person name="Yu X."/>
            <person name="Hao Y."/>
            <person name="Huang J."/>
            <person name="Zhao X.W."/>
            <person name="Ke S."/>
            <person name="Chen Y.Y."/>
            <person name="Wu W.L."/>
            <person name="Hsu J.L."/>
            <person name="Lin Y.F."/>
            <person name="Huang M.D."/>
            <person name="Li C.Y."/>
            <person name="Huang L."/>
            <person name="Wang Z.W."/>
            <person name="Zhao X."/>
            <person name="Zhong W.Y."/>
            <person name="Peng D.H."/>
            <person name="Ahmad S."/>
            <person name="Lan S."/>
            <person name="Zhang J.S."/>
            <person name="Tsai W.C."/>
            <person name="Van de Peer Y."/>
            <person name="Liu Z.J."/>
        </authorList>
    </citation>
    <scope>NUCLEOTIDE SEQUENCE</scope>
    <source>
        <strain evidence="5">CP</strain>
    </source>
</reference>
<name>A0AAV9EFG9_ACOCL</name>
<dbReference type="PANTHER" id="PTHR12299:SF17">
    <property type="entry name" value="AT19571P-RELATED"/>
    <property type="match status" value="1"/>
</dbReference>
<dbReference type="InterPro" id="IPR006861">
    <property type="entry name" value="HABP4_PAIRBP1-bd"/>
</dbReference>
<feature type="compositionally biased region" description="Basic and acidic residues" evidence="3">
    <location>
        <begin position="300"/>
        <end position="311"/>
    </location>
</feature>
<reference evidence="5" key="2">
    <citation type="submission" date="2023-06" db="EMBL/GenBank/DDBJ databases">
        <authorList>
            <person name="Ma L."/>
            <person name="Liu K.-W."/>
            <person name="Li Z."/>
            <person name="Hsiao Y.-Y."/>
            <person name="Qi Y."/>
            <person name="Fu T."/>
            <person name="Tang G."/>
            <person name="Zhang D."/>
            <person name="Sun W.-H."/>
            <person name="Liu D.-K."/>
            <person name="Li Y."/>
            <person name="Chen G.-Z."/>
            <person name="Liu X.-D."/>
            <person name="Liao X.-Y."/>
            <person name="Jiang Y.-T."/>
            <person name="Yu X."/>
            <person name="Hao Y."/>
            <person name="Huang J."/>
            <person name="Zhao X.-W."/>
            <person name="Ke S."/>
            <person name="Chen Y.-Y."/>
            <person name="Wu W.-L."/>
            <person name="Hsu J.-L."/>
            <person name="Lin Y.-F."/>
            <person name="Huang M.-D."/>
            <person name="Li C.-Y."/>
            <person name="Huang L."/>
            <person name="Wang Z.-W."/>
            <person name="Zhao X."/>
            <person name="Zhong W.-Y."/>
            <person name="Peng D.-H."/>
            <person name="Ahmad S."/>
            <person name="Lan S."/>
            <person name="Zhang J.-S."/>
            <person name="Tsai W.-C."/>
            <person name="Van De Peer Y."/>
            <person name="Liu Z.-J."/>
        </authorList>
    </citation>
    <scope>NUCLEOTIDE SEQUENCE</scope>
    <source>
        <strain evidence="5">CP</strain>
        <tissue evidence="5">Leaves</tissue>
    </source>
</reference>
<sequence length="382" mass="40843">MATMNPFDLLGGDDNEDLTVLIQKVDTKKVPAAAPVSAHPAKLPSRPAPPAQAVREARSEAGSAPRGGGRGGYARGRGGRGSGPNRDFGNGNDNGYAGGYNSASGGGGGEEGEQNKPSERSRGTFGAPRQPFRGPRRGGYAGNGGDAGAGDEEQRPPRRPYERRSGTGRGYEVKREGSGRGNWGSATDEALAQETEALNVEEKIASPEKQTEQEDVLAADANKENKENPANEVEEKEPEEKEMTLDEYEKIREEKRKALLALKSEERKVDVKEFESMQQIKKENVDVFIKLGSDKDLLKRRESADRDEKVKKSVSITEFLKPAEGERHYGSGGRGRGRGRGERGPYRGGYGGGSGGFGGANTPATPTPKIEDIGQFPSLGGK</sequence>
<dbReference type="SMART" id="SM01233">
    <property type="entry name" value="HABP4_PAI-RBP1"/>
    <property type="match status" value="1"/>
</dbReference>
<dbReference type="Gene3D" id="6.10.140.1040">
    <property type="match status" value="1"/>
</dbReference>
<feature type="compositionally biased region" description="Basic and acidic residues" evidence="3">
    <location>
        <begin position="200"/>
        <end position="212"/>
    </location>
</feature>